<dbReference type="OrthoDB" id="9814178at2"/>
<sequence length="315" mass="32830">MAGGLAALLDDIAVLAKLAAASVDDIGAAAGRASAKAAGVVIDDTAVTPRYLHGFTADRELPVIRRIAFGSLRNKLLFILPAALLLSQFLPWLLTPILMLGGTYLAYEGAEKVYELLTGHAKEKKALPAAAQGPDSEKAMVKGAIRTDFILSAEIMVIALNEVADEGFVNRAVILVVVALGITVLVYGVVALIVKMDDIGLRLAETRQGAVAATGRALVRAMPKVLAVLSTVGIVAMLWVGGHILLVGVDDLGWHAPYDLVHHWEEAVAGVGGVGGFLAWLVNTLASAVIGLLVGAVVVAVMHLVPRRKGAVTSH</sequence>
<gene>
    <name evidence="2" type="ORF">N866_11615</name>
</gene>
<comment type="caution">
    <text evidence="2">The sequence shown here is derived from an EMBL/GenBank/DDBJ whole genome shotgun (WGS) entry which is preliminary data.</text>
</comment>
<dbReference type="GO" id="GO:0005886">
    <property type="term" value="C:plasma membrane"/>
    <property type="evidence" value="ECO:0007669"/>
    <property type="project" value="TreeGrafter"/>
</dbReference>
<dbReference type="PIRSF" id="PIRSF016660">
    <property type="entry name" value="YedI"/>
    <property type="match status" value="1"/>
</dbReference>
<keyword evidence="1" id="KW-0472">Membrane</keyword>
<name>A0A021VQ04_9CELL</name>
<dbReference type="EMBL" id="AXCW01000325">
    <property type="protein sequence ID" value="EYR62120.1"/>
    <property type="molecule type" value="Genomic_DNA"/>
</dbReference>
<dbReference type="Proteomes" id="UP000019753">
    <property type="component" value="Unassembled WGS sequence"/>
</dbReference>
<accession>A0A021VQ04</accession>
<dbReference type="AlphaFoldDB" id="A0A021VQ04"/>
<evidence type="ECO:0000256" key="1">
    <source>
        <dbReference type="SAM" id="Phobius"/>
    </source>
</evidence>
<keyword evidence="3" id="KW-1185">Reference proteome</keyword>
<dbReference type="PANTHER" id="PTHR30503:SF3">
    <property type="entry name" value="INNER MEMBRANE PROTEIN YEDI"/>
    <property type="match status" value="1"/>
</dbReference>
<proteinExistence type="predicted"/>
<evidence type="ECO:0000313" key="2">
    <source>
        <dbReference type="EMBL" id="EYR62120.1"/>
    </source>
</evidence>
<feature type="transmembrane region" description="Helical" evidence="1">
    <location>
        <begin position="172"/>
        <end position="194"/>
    </location>
</feature>
<organism evidence="2 3">
    <name type="scientific">Actinotalea ferrariae CF5-4</name>
    <dbReference type="NCBI Taxonomy" id="948458"/>
    <lineage>
        <taxon>Bacteria</taxon>
        <taxon>Bacillati</taxon>
        <taxon>Actinomycetota</taxon>
        <taxon>Actinomycetes</taxon>
        <taxon>Micrococcales</taxon>
        <taxon>Cellulomonadaceae</taxon>
        <taxon>Actinotalea</taxon>
    </lineage>
</organism>
<feature type="transmembrane region" description="Helical" evidence="1">
    <location>
        <begin position="277"/>
        <end position="305"/>
    </location>
</feature>
<dbReference type="PANTHER" id="PTHR30503">
    <property type="entry name" value="INNER MEMBRANE PROTEIN YEDI"/>
    <property type="match status" value="1"/>
</dbReference>
<feature type="transmembrane region" description="Helical" evidence="1">
    <location>
        <begin position="225"/>
        <end position="249"/>
    </location>
</feature>
<protein>
    <submittedName>
        <fullName evidence="2">ABC transporter</fullName>
    </submittedName>
</protein>
<feature type="transmembrane region" description="Helical" evidence="1">
    <location>
        <begin position="76"/>
        <end position="94"/>
    </location>
</feature>
<keyword evidence="1" id="KW-1133">Transmembrane helix</keyword>
<dbReference type="RefSeq" id="WP_034228783.1">
    <property type="nucleotide sequence ID" value="NZ_AXCW01000325.1"/>
</dbReference>
<reference evidence="2 3" key="1">
    <citation type="submission" date="2014-01" db="EMBL/GenBank/DDBJ databases">
        <title>Actinotalea ferrariae CF5-4.</title>
        <authorList>
            <person name="Chen F."/>
            <person name="Li Y."/>
            <person name="Wang G."/>
        </authorList>
    </citation>
    <scope>NUCLEOTIDE SEQUENCE [LARGE SCALE GENOMIC DNA]</scope>
    <source>
        <strain evidence="2 3">CF5-4</strain>
    </source>
</reference>
<keyword evidence="1" id="KW-0812">Transmembrane</keyword>
<dbReference type="InterPro" id="IPR008526">
    <property type="entry name" value="YedI"/>
</dbReference>
<evidence type="ECO:0000313" key="3">
    <source>
        <dbReference type="Proteomes" id="UP000019753"/>
    </source>
</evidence>
<dbReference type="Pfam" id="PF05661">
    <property type="entry name" value="DUF808"/>
    <property type="match status" value="1"/>
</dbReference>